<dbReference type="GO" id="GO:0008705">
    <property type="term" value="F:methionine synthase activity"/>
    <property type="evidence" value="ECO:0007669"/>
    <property type="project" value="TreeGrafter"/>
</dbReference>
<dbReference type="PANTHER" id="PTHR45833:SF1">
    <property type="entry name" value="METHIONINE SYNTHASE"/>
    <property type="match status" value="1"/>
</dbReference>
<dbReference type="AlphaFoldDB" id="A0A1W1ZTD1"/>
<dbReference type="SUPFAM" id="SSF47644">
    <property type="entry name" value="Methionine synthase domain"/>
    <property type="match status" value="1"/>
</dbReference>
<organism evidence="5 6">
    <name type="scientific">Sporomusa malonica</name>
    <dbReference type="NCBI Taxonomy" id="112901"/>
    <lineage>
        <taxon>Bacteria</taxon>
        <taxon>Bacillati</taxon>
        <taxon>Bacillota</taxon>
        <taxon>Negativicutes</taxon>
        <taxon>Selenomonadales</taxon>
        <taxon>Sporomusaceae</taxon>
        <taxon>Sporomusa</taxon>
    </lineage>
</organism>
<dbReference type="InterPro" id="IPR006158">
    <property type="entry name" value="Cobalamin-bd"/>
</dbReference>
<dbReference type="Pfam" id="PF02607">
    <property type="entry name" value="B12-binding_2"/>
    <property type="match status" value="1"/>
</dbReference>
<dbReference type="Gene3D" id="1.10.1240.10">
    <property type="entry name" value="Methionine synthase domain"/>
    <property type="match status" value="1"/>
</dbReference>
<dbReference type="Pfam" id="PF02310">
    <property type="entry name" value="B12-binding"/>
    <property type="match status" value="1"/>
</dbReference>
<dbReference type="GO" id="GO:0031419">
    <property type="term" value="F:cobalamin binding"/>
    <property type="evidence" value="ECO:0007669"/>
    <property type="project" value="InterPro"/>
</dbReference>
<dbReference type="InterPro" id="IPR003759">
    <property type="entry name" value="Cbl-bd_cap"/>
</dbReference>
<proteinExistence type="predicted"/>
<dbReference type="PROSITE" id="PS51337">
    <property type="entry name" value="B12_BINDING_NTER"/>
    <property type="match status" value="1"/>
</dbReference>
<dbReference type="Gene3D" id="3.40.50.280">
    <property type="entry name" value="Cobalamin-binding domain"/>
    <property type="match status" value="1"/>
</dbReference>
<evidence type="ECO:0000259" key="4">
    <source>
        <dbReference type="PROSITE" id="PS51337"/>
    </source>
</evidence>
<feature type="domain" description="B12-binding" evidence="3">
    <location>
        <begin position="87"/>
        <end position="213"/>
    </location>
</feature>
<keyword evidence="1" id="KW-0479">Metal-binding</keyword>
<accession>A0A1W1ZTD1</accession>
<evidence type="ECO:0000256" key="1">
    <source>
        <dbReference type="ARBA" id="ARBA00022723"/>
    </source>
</evidence>
<dbReference type="InterPro" id="IPR036724">
    <property type="entry name" value="Cobalamin-bd_sf"/>
</dbReference>
<evidence type="ECO:0000313" key="5">
    <source>
        <dbReference type="EMBL" id="SMC51623.1"/>
    </source>
</evidence>
<dbReference type="InterPro" id="IPR050554">
    <property type="entry name" value="Met_Synthase/Corrinoid"/>
</dbReference>
<evidence type="ECO:0000313" key="6">
    <source>
        <dbReference type="Proteomes" id="UP000192738"/>
    </source>
</evidence>
<dbReference type="GO" id="GO:0046653">
    <property type="term" value="P:tetrahydrofolate metabolic process"/>
    <property type="evidence" value="ECO:0007669"/>
    <property type="project" value="TreeGrafter"/>
</dbReference>
<dbReference type="SMART" id="SM01018">
    <property type="entry name" value="B12-binding_2"/>
    <property type="match status" value="1"/>
</dbReference>
<dbReference type="GO" id="GO:0005829">
    <property type="term" value="C:cytosol"/>
    <property type="evidence" value="ECO:0007669"/>
    <property type="project" value="TreeGrafter"/>
</dbReference>
<gene>
    <name evidence="5" type="ORF">SAMN04488500_104180</name>
</gene>
<dbReference type="InterPro" id="IPR036594">
    <property type="entry name" value="Meth_synthase_dom"/>
</dbReference>
<dbReference type="GO" id="GO:0050667">
    <property type="term" value="P:homocysteine metabolic process"/>
    <property type="evidence" value="ECO:0007669"/>
    <property type="project" value="TreeGrafter"/>
</dbReference>
<reference evidence="5 6" key="1">
    <citation type="submission" date="2017-04" db="EMBL/GenBank/DDBJ databases">
        <authorList>
            <person name="Afonso C.L."/>
            <person name="Miller P.J."/>
            <person name="Scott M.A."/>
            <person name="Spackman E."/>
            <person name="Goraichik I."/>
            <person name="Dimitrov K.M."/>
            <person name="Suarez D.L."/>
            <person name="Swayne D.E."/>
        </authorList>
    </citation>
    <scope>NUCLEOTIDE SEQUENCE [LARGE SCALE GENOMIC DNA]</scope>
    <source>
        <strain evidence="5 6">DSM 5090</strain>
    </source>
</reference>
<dbReference type="SUPFAM" id="SSF52242">
    <property type="entry name" value="Cobalamin (vitamin B12)-binding domain"/>
    <property type="match status" value="1"/>
</dbReference>
<name>A0A1W1ZTD1_9FIRM</name>
<dbReference type="RefSeq" id="WP_176215415.1">
    <property type="nucleotide sequence ID" value="NZ_CP155572.1"/>
</dbReference>
<dbReference type="GO" id="GO:0046872">
    <property type="term" value="F:metal ion binding"/>
    <property type="evidence" value="ECO:0007669"/>
    <property type="project" value="UniProtKB-KW"/>
</dbReference>
<keyword evidence="2" id="KW-0170">Cobalt</keyword>
<dbReference type="PANTHER" id="PTHR45833">
    <property type="entry name" value="METHIONINE SYNTHASE"/>
    <property type="match status" value="1"/>
</dbReference>
<dbReference type="PROSITE" id="PS51332">
    <property type="entry name" value="B12_BINDING"/>
    <property type="match status" value="1"/>
</dbReference>
<dbReference type="EMBL" id="FWXI01000004">
    <property type="protein sequence ID" value="SMC51623.1"/>
    <property type="molecule type" value="Genomic_DNA"/>
</dbReference>
<sequence length="213" mass="23611">MVLDLLANAISELDEPLTLELVRKSLDSGISPLDIVEECRAGLVAVGERYSRGEYFLGDLILSSEIFSEIMDILGPVLETTEKRPIIGKIVFGTIEGDIHDVGKNLVGSLLRCYGFEVYDLGVDVPPDKFILALTETGARVLCLCSLLTPGIEPLKRTIQLVRLIERNNKIKILIGGLVNERVREYTGADAWVDDARRGVELCLEWSRELAKK</sequence>
<keyword evidence="6" id="KW-1185">Reference proteome</keyword>
<dbReference type="Proteomes" id="UP000192738">
    <property type="component" value="Unassembled WGS sequence"/>
</dbReference>
<evidence type="ECO:0000256" key="2">
    <source>
        <dbReference type="ARBA" id="ARBA00023285"/>
    </source>
</evidence>
<evidence type="ECO:0000259" key="3">
    <source>
        <dbReference type="PROSITE" id="PS51332"/>
    </source>
</evidence>
<feature type="domain" description="B12-binding N-terminal" evidence="4">
    <location>
        <begin position="1"/>
        <end position="86"/>
    </location>
</feature>
<protein>
    <submittedName>
        <fullName evidence="5">Methanogenic corrinoid protein MtbC1</fullName>
    </submittedName>
</protein>
<dbReference type="STRING" id="112901.SAMN04488500_104180"/>